<evidence type="ECO:0000256" key="4">
    <source>
        <dbReference type="SAM" id="Coils"/>
    </source>
</evidence>
<comment type="similarity">
    <text evidence="2">Belongs to the membrane fusion protein (MFP) (TC 8.A.1) family.</text>
</comment>
<evidence type="ECO:0000256" key="3">
    <source>
        <dbReference type="ARBA" id="ARBA00023054"/>
    </source>
</evidence>
<evidence type="ECO:0000256" key="6">
    <source>
        <dbReference type="SAM" id="Phobius"/>
    </source>
</evidence>
<keyword evidence="6" id="KW-1133">Transmembrane helix</keyword>
<evidence type="ECO:0000259" key="7">
    <source>
        <dbReference type="Pfam" id="PF25967"/>
    </source>
</evidence>
<evidence type="ECO:0000313" key="9">
    <source>
        <dbReference type="EMBL" id="SKC41404.1"/>
    </source>
</evidence>
<dbReference type="Pfam" id="PF25967">
    <property type="entry name" value="RND-MFP_C"/>
    <property type="match status" value="1"/>
</dbReference>
<feature type="coiled-coil region" evidence="4">
    <location>
        <begin position="107"/>
        <end position="134"/>
    </location>
</feature>
<dbReference type="RefSeq" id="WP_079489273.1">
    <property type="nucleotide sequence ID" value="NZ_FUZT01000001.1"/>
</dbReference>
<feature type="coiled-coil region" evidence="4">
    <location>
        <begin position="328"/>
        <end position="355"/>
    </location>
</feature>
<evidence type="ECO:0000256" key="5">
    <source>
        <dbReference type="SAM" id="MobiDB-lite"/>
    </source>
</evidence>
<dbReference type="Gene3D" id="2.40.420.20">
    <property type="match status" value="1"/>
</dbReference>
<dbReference type="NCBIfam" id="TIGR01730">
    <property type="entry name" value="RND_mfp"/>
    <property type="match status" value="1"/>
</dbReference>
<dbReference type="InterPro" id="IPR006143">
    <property type="entry name" value="RND_pump_MFP"/>
</dbReference>
<proteinExistence type="inferred from homology"/>
<protein>
    <submittedName>
        <fullName evidence="9">RND family efflux transporter, MFP subunit</fullName>
    </submittedName>
</protein>
<feature type="region of interest" description="Disordered" evidence="5">
    <location>
        <begin position="529"/>
        <end position="560"/>
    </location>
</feature>
<keyword evidence="6" id="KW-0812">Transmembrane</keyword>
<dbReference type="OrthoDB" id="1725043at2"/>
<dbReference type="GO" id="GO:0030313">
    <property type="term" value="C:cell envelope"/>
    <property type="evidence" value="ECO:0007669"/>
    <property type="project" value="UniProtKB-SubCell"/>
</dbReference>
<dbReference type="PANTHER" id="PTHR32347">
    <property type="entry name" value="EFFLUX SYSTEM COMPONENT YKNX-RELATED"/>
    <property type="match status" value="1"/>
</dbReference>
<feature type="domain" description="YknX-like beta-barrel" evidence="8">
    <location>
        <begin position="389"/>
        <end position="461"/>
    </location>
</feature>
<feature type="domain" description="Multidrug resistance protein MdtA-like C-terminal permuted SH3" evidence="7">
    <location>
        <begin position="473"/>
        <end position="529"/>
    </location>
</feature>
<sequence>MVQRIVMIVLILVVILGGGFYAYNQLMPAESEEAAGPVYSTKEVTRGDISVGVEVNGTLEASRSNGVRVPGERRYYSWGSTEYKIDEILVEEGDSVKKDQVIVTLDASNITSKVKEKEEELRAEVEQLANMASVKPEEVYDLNPAEGITLKAPIDGTIIDIRAKEAEEIELGHVIGRIVDDSKFRVKARLTINEFNRVKIGDEVALRFNNFDEFYTGKISKINPNPIPNNEKSEDGEYAQGFVHIAEIVADNPGLVQNGMEVSIGMKNESGFVNFFSNKGLVEGFVDEKKVSNTAKAVVTEIHVDEMENVKKGDPIVTMASKNIQDIIEEKLYKIKRFKEEIKELEEGLQNLEVRAPSNGIIAWMDIQDDQTVQPRDYICDLFNVDSMEIFTQVDDIDILNVKMDSPVRVTFDALPGEVFKGKVIDIRTSSSRGGGGTGVTKYPIRINVEGSADLKPGMQAKGYIDAGSAEGVLLVPMEAVFDEEGRTMVEILDENGNPKAVPIKLGLMNARLAEVKEGLEEGDKVITGSTADLLPSQRLGDKDSILPAKDESNDNGEGN</sequence>
<name>A0A1T5IQE6_9FIRM</name>
<evidence type="ECO:0000259" key="8">
    <source>
        <dbReference type="Pfam" id="PF25990"/>
    </source>
</evidence>
<evidence type="ECO:0000256" key="1">
    <source>
        <dbReference type="ARBA" id="ARBA00004196"/>
    </source>
</evidence>
<keyword evidence="10" id="KW-1185">Reference proteome</keyword>
<dbReference type="InterPro" id="IPR058627">
    <property type="entry name" value="MdtA-like_C"/>
</dbReference>
<dbReference type="InterPro" id="IPR050465">
    <property type="entry name" value="UPF0194_transport"/>
</dbReference>
<dbReference type="PRINTS" id="PR01490">
    <property type="entry name" value="RTXTOXIND"/>
</dbReference>
<dbReference type="Gene3D" id="2.40.50.100">
    <property type="match status" value="2"/>
</dbReference>
<dbReference type="EMBL" id="FUZT01000001">
    <property type="protein sequence ID" value="SKC41404.1"/>
    <property type="molecule type" value="Genomic_DNA"/>
</dbReference>
<evidence type="ECO:0000256" key="2">
    <source>
        <dbReference type="ARBA" id="ARBA00009477"/>
    </source>
</evidence>
<organism evidence="9 10">
    <name type="scientific">Maledivibacter halophilus</name>
    <dbReference type="NCBI Taxonomy" id="36842"/>
    <lineage>
        <taxon>Bacteria</taxon>
        <taxon>Bacillati</taxon>
        <taxon>Bacillota</taxon>
        <taxon>Clostridia</taxon>
        <taxon>Peptostreptococcales</taxon>
        <taxon>Caminicellaceae</taxon>
        <taxon>Maledivibacter</taxon>
    </lineage>
</organism>
<dbReference type="GO" id="GO:0022857">
    <property type="term" value="F:transmembrane transporter activity"/>
    <property type="evidence" value="ECO:0007669"/>
    <property type="project" value="InterPro"/>
</dbReference>
<dbReference type="STRING" id="36842.SAMN02194393_00640"/>
<feature type="compositionally biased region" description="Basic and acidic residues" evidence="5">
    <location>
        <begin position="540"/>
        <end position="553"/>
    </location>
</feature>
<dbReference type="GO" id="GO:0016020">
    <property type="term" value="C:membrane"/>
    <property type="evidence" value="ECO:0007669"/>
    <property type="project" value="InterPro"/>
</dbReference>
<evidence type="ECO:0000313" key="10">
    <source>
        <dbReference type="Proteomes" id="UP000190285"/>
    </source>
</evidence>
<dbReference type="Proteomes" id="UP000190285">
    <property type="component" value="Unassembled WGS sequence"/>
</dbReference>
<comment type="subcellular location">
    <subcellularLocation>
        <location evidence="1">Cell envelope</location>
    </subcellularLocation>
</comment>
<reference evidence="10" key="1">
    <citation type="submission" date="2017-02" db="EMBL/GenBank/DDBJ databases">
        <authorList>
            <person name="Varghese N."/>
            <person name="Submissions S."/>
        </authorList>
    </citation>
    <scope>NUCLEOTIDE SEQUENCE [LARGE SCALE GENOMIC DNA]</scope>
    <source>
        <strain evidence="10">M1</strain>
    </source>
</reference>
<keyword evidence="6" id="KW-0472">Membrane</keyword>
<dbReference type="Gene3D" id="2.40.30.170">
    <property type="match status" value="2"/>
</dbReference>
<keyword evidence="3 4" id="KW-0175">Coiled coil</keyword>
<dbReference type="Pfam" id="PF25990">
    <property type="entry name" value="Beta-barrel_YknX"/>
    <property type="match status" value="1"/>
</dbReference>
<feature type="transmembrane region" description="Helical" evidence="6">
    <location>
        <begin position="5"/>
        <end position="23"/>
    </location>
</feature>
<dbReference type="AlphaFoldDB" id="A0A1T5IQE6"/>
<accession>A0A1T5IQE6</accession>
<dbReference type="PANTHER" id="PTHR32347:SF14">
    <property type="entry name" value="EFFLUX SYSTEM COMPONENT YKNX-RELATED"/>
    <property type="match status" value="1"/>
</dbReference>
<gene>
    <name evidence="9" type="ORF">SAMN02194393_00640</name>
</gene>
<dbReference type="InterPro" id="IPR058636">
    <property type="entry name" value="Beta-barrel_YknX"/>
</dbReference>